<dbReference type="InterPro" id="IPR008807">
    <property type="entry name" value="ROS_MUCR"/>
</dbReference>
<sequence>MAETNDNQSIAEMTTRIVSAYVANNSVEPDQVSQVIQAVSQDLKNLQTGDTGESTTEVQPAANPRKSIGRDHLVCLMCGRKQKALKRHLAKAHNLTPQQYREMFGLRPDYPMVAPNTSKRRSEIARSIGLGRRAEDGESADSQAA</sequence>
<dbReference type="AlphaFoldDB" id="A0A1G7L9C6"/>
<dbReference type="RefSeq" id="WP_218119074.1">
    <property type="nucleotide sequence ID" value="NZ_FNCE01000001.1"/>
</dbReference>
<feature type="compositionally biased region" description="Polar residues" evidence="2">
    <location>
        <begin position="46"/>
        <end position="58"/>
    </location>
</feature>
<dbReference type="GO" id="GO:0006355">
    <property type="term" value="P:regulation of DNA-templated transcription"/>
    <property type="evidence" value="ECO:0007669"/>
    <property type="project" value="InterPro"/>
</dbReference>
<feature type="region of interest" description="Disordered" evidence="2">
    <location>
        <begin position="46"/>
        <end position="65"/>
    </location>
</feature>
<dbReference type="GO" id="GO:0008270">
    <property type="term" value="F:zinc ion binding"/>
    <property type="evidence" value="ECO:0007669"/>
    <property type="project" value="InterPro"/>
</dbReference>
<evidence type="ECO:0000256" key="2">
    <source>
        <dbReference type="SAM" id="MobiDB-lite"/>
    </source>
</evidence>
<protein>
    <submittedName>
        <fullName evidence="3">Transcriptional regulator, MucR family</fullName>
    </submittedName>
</protein>
<dbReference type="InterPro" id="IPR041920">
    <property type="entry name" value="ROS/MUCR_sf"/>
</dbReference>
<dbReference type="GO" id="GO:0003677">
    <property type="term" value="F:DNA binding"/>
    <property type="evidence" value="ECO:0007669"/>
    <property type="project" value="InterPro"/>
</dbReference>
<evidence type="ECO:0000313" key="4">
    <source>
        <dbReference type="Proteomes" id="UP000199415"/>
    </source>
</evidence>
<dbReference type="Pfam" id="PF05443">
    <property type="entry name" value="ROS_MUCR"/>
    <property type="match status" value="1"/>
</dbReference>
<dbReference type="Gene3D" id="1.10.10.1550">
    <property type="entry name" value="ROS/MUCR transcriptional regulator protein"/>
    <property type="match status" value="1"/>
</dbReference>
<feature type="region of interest" description="Disordered" evidence="2">
    <location>
        <begin position="111"/>
        <end position="145"/>
    </location>
</feature>
<dbReference type="Proteomes" id="UP000199415">
    <property type="component" value="Unassembled WGS sequence"/>
</dbReference>
<dbReference type="EMBL" id="FNCE01000001">
    <property type="protein sequence ID" value="SDF46152.1"/>
    <property type="molecule type" value="Genomic_DNA"/>
</dbReference>
<comment type="similarity">
    <text evidence="1">Belongs to the ros/MucR family.</text>
</comment>
<reference evidence="3 4" key="1">
    <citation type="submission" date="2016-10" db="EMBL/GenBank/DDBJ databases">
        <authorList>
            <person name="de Groot N.N."/>
        </authorList>
    </citation>
    <scope>NUCLEOTIDE SEQUENCE [LARGE SCALE GENOMIC DNA]</scope>
    <source>
        <strain evidence="3 4">DSM 25584</strain>
    </source>
</reference>
<evidence type="ECO:0000313" key="3">
    <source>
        <dbReference type="EMBL" id="SDF46152.1"/>
    </source>
</evidence>
<gene>
    <name evidence="3" type="ORF">SAMN05216241_101169</name>
</gene>
<evidence type="ECO:0000256" key="1">
    <source>
        <dbReference type="ARBA" id="ARBA00007031"/>
    </source>
</evidence>
<keyword evidence="4" id="KW-1185">Reference proteome</keyword>
<dbReference type="STRING" id="1082479.SAMN05216241_101169"/>
<accession>A0A1G7L9C6</accession>
<organism evidence="3 4">
    <name type="scientific">Limimonas halophila</name>
    <dbReference type="NCBI Taxonomy" id="1082479"/>
    <lineage>
        <taxon>Bacteria</taxon>
        <taxon>Pseudomonadati</taxon>
        <taxon>Pseudomonadota</taxon>
        <taxon>Alphaproteobacteria</taxon>
        <taxon>Rhodospirillales</taxon>
        <taxon>Rhodovibrionaceae</taxon>
        <taxon>Limimonas</taxon>
    </lineage>
</organism>
<name>A0A1G7L9C6_9PROT</name>
<proteinExistence type="inferred from homology"/>